<dbReference type="EMBL" id="CEKZ01000003">
    <property type="protein sequence ID" value="CEQ03893.1"/>
    <property type="molecule type" value="Genomic_DNA"/>
</dbReference>
<evidence type="ECO:0000256" key="1">
    <source>
        <dbReference type="ARBA" id="ARBA00006601"/>
    </source>
</evidence>
<dbReference type="PANTHER" id="PTHR43491">
    <property type="entry name" value="UDP-N-ACETYL-D-MANNOSAMINE DEHYDROGENASE"/>
    <property type="match status" value="1"/>
</dbReference>
<dbReference type="InterPro" id="IPR014026">
    <property type="entry name" value="UDP-Glc/GDP-Man_DH_dimer"/>
</dbReference>
<evidence type="ECO:0000256" key="4">
    <source>
        <dbReference type="PIRNR" id="PIRNR000124"/>
    </source>
</evidence>
<gene>
    <name evidence="6" type="primary">tuaD</name>
    <name evidence="6" type="ORF">R28058_16261</name>
</gene>
<dbReference type="PANTHER" id="PTHR43491:SF2">
    <property type="entry name" value="UDP-N-ACETYL-D-MANNOSAMINE DEHYDROGENASE"/>
    <property type="match status" value="1"/>
</dbReference>
<dbReference type="InterPro" id="IPR017476">
    <property type="entry name" value="UDP-Glc/GDP-Man"/>
</dbReference>
<dbReference type="Pfam" id="PF03720">
    <property type="entry name" value="UDPG_MGDP_dh_C"/>
    <property type="match status" value="1"/>
</dbReference>
<dbReference type="SUPFAM" id="SSF48179">
    <property type="entry name" value="6-phosphogluconate dehydrogenase C-terminal domain-like"/>
    <property type="match status" value="1"/>
</dbReference>
<dbReference type="PIRSF" id="PIRSF000124">
    <property type="entry name" value="UDPglc_GDPman_dh"/>
    <property type="match status" value="1"/>
</dbReference>
<dbReference type="EC" id="1.1.1.22" evidence="6"/>
<dbReference type="PIRSF" id="PIRSF500136">
    <property type="entry name" value="UDP_ManNAc_DH"/>
    <property type="match status" value="1"/>
</dbReference>
<dbReference type="InterPro" id="IPR001732">
    <property type="entry name" value="UDP-Glc/GDP-Man_DH_N"/>
</dbReference>
<dbReference type="Pfam" id="PF00984">
    <property type="entry name" value="UDPG_MGDP_dh"/>
    <property type="match status" value="1"/>
</dbReference>
<dbReference type="InterPro" id="IPR036220">
    <property type="entry name" value="UDP-Glc/GDP-Man_DH_C_sf"/>
</dbReference>
<dbReference type="InterPro" id="IPR028359">
    <property type="entry name" value="UDP_ManNAc/GlcNAc_DH"/>
</dbReference>
<protein>
    <submittedName>
        <fullName evidence="6">Nucleotide sugar dehydrogenase</fullName>
        <ecNumber evidence="6">1.1.1.22</ecNumber>
    </submittedName>
</protein>
<proteinExistence type="inferred from homology"/>
<keyword evidence="3" id="KW-0520">NAD</keyword>
<comment type="similarity">
    <text evidence="1 4">Belongs to the UDP-glucose/GDP-mannose dehydrogenase family.</text>
</comment>
<evidence type="ECO:0000259" key="5">
    <source>
        <dbReference type="SMART" id="SM00984"/>
    </source>
</evidence>
<dbReference type="InterPro" id="IPR008927">
    <property type="entry name" value="6-PGluconate_DH-like_C_sf"/>
</dbReference>
<evidence type="ECO:0000256" key="3">
    <source>
        <dbReference type="ARBA" id="ARBA00023027"/>
    </source>
</evidence>
<dbReference type="InterPro" id="IPR014027">
    <property type="entry name" value="UDP-Glc/GDP-Man_DH_C"/>
</dbReference>
<dbReference type="GO" id="GO:0051287">
    <property type="term" value="F:NAD binding"/>
    <property type="evidence" value="ECO:0007669"/>
    <property type="project" value="InterPro"/>
</dbReference>
<feature type="domain" description="UDP-glucose/GDP-mannose dehydrogenase C-terminal" evidence="5">
    <location>
        <begin position="309"/>
        <end position="403"/>
    </location>
</feature>
<evidence type="ECO:0000313" key="7">
    <source>
        <dbReference type="Proteomes" id="UP000049127"/>
    </source>
</evidence>
<dbReference type="SUPFAM" id="SSF51735">
    <property type="entry name" value="NAD(P)-binding Rossmann-fold domains"/>
    <property type="match status" value="1"/>
</dbReference>
<dbReference type="InterPro" id="IPR036291">
    <property type="entry name" value="NAD(P)-bd_dom_sf"/>
</dbReference>
<dbReference type="Pfam" id="PF03721">
    <property type="entry name" value="UDPG_MGDP_dh_N"/>
    <property type="match status" value="1"/>
</dbReference>
<organism evidence="6 7">
    <name type="scientific">Paraclostridium sordellii</name>
    <name type="common">Clostridium sordellii</name>
    <dbReference type="NCBI Taxonomy" id="1505"/>
    <lineage>
        <taxon>Bacteria</taxon>
        <taxon>Bacillati</taxon>
        <taxon>Bacillota</taxon>
        <taxon>Clostridia</taxon>
        <taxon>Peptostreptococcales</taxon>
        <taxon>Peptostreptococcaceae</taxon>
        <taxon>Paraclostridium</taxon>
    </lineage>
</organism>
<dbReference type="GO" id="GO:0003979">
    <property type="term" value="F:UDP-glucose 6-dehydrogenase activity"/>
    <property type="evidence" value="ECO:0007669"/>
    <property type="project" value="UniProtKB-EC"/>
</dbReference>
<dbReference type="GO" id="GO:0016628">
    <property type="term" value="F:oxidoreductase activity, acting on the CH-CH group of donors, NAD or NADP as acceptor"/>
    <property type="evidence" value="ECO:0007669"/>
    <property type="project" value="InterPro"/>
</dbReference>
<reference evidence="6 7" key="1">
    <citation type="submission" date="2015-01" db="EMBL/GenBank/DDBJ databases">
        <authorList>
            <person name="Aslett A.Martin."/>
            <person name="De Silva Nishadi"/>
        </authorList>
    </citation>
    <scope>NUCLEOTIDE SEQUENCE [LARGE SCALE GENOMIC DNA]</scope>
    <source>
        <strain evidence="6 7">R28058</strain>
    </source>
</reference>
<dbReference type="Proteomes" id="UP000049127">
    <property type="component" value="Unassembled WGS sequence"/>
</dbReference>
<evidence type="ECO:0000256" key="2">
    <source>
        <dbReference type="ARBA" id="ARBA00023002"/>
    </source>
</evidence>
<dbReference type="NCBIfam" id="TIGR03026">
    <property type="entry name" value="NDP-sugDHase"/>
    <property type="match status" value="1"/>
</dbReference>
<name>A0A0C7G622_PARSO</name>
<dbReference type="RefSeq" id="WP_055342041.1">
    <property type="nucleotide sequence ID" value="NZ_CDNI01000003.1"/>
</dbReference>
<dbReference type="SMART" id="SM00984">
    <property type="entry name" value="UDPG_MGDP_dh_C"/>
    <property type="match status" value="1"/>
</dbReference>
<dbReference type="SUPFAM" id="SSF52413">
    <property type="entry name" value="UDP-glucose/GDP-mannose dehydrogenase C-terminal domain"/>
    <property type="match status" value="1"/>
</dbReference>
<dbReference type="Gene3D" id="3.40.50.720">
    <property type="entry name" value="NAD(P)-binding Rossmann-like Domain"/>
    <property type="match status" value="2"/>
</dbReference>
<keyword evidence="2 6" id="KW-0560">Oxidoreductase</keyword>
<dbReference type="AlphaFoldDB" id="A0A0C7G622"/>
<dbReference type="GO" id="GO:0000271">
    <property type="term" value="P:polysaccharide biosynthetic process"/>
    <property type="evidence" value="ECO:0007669"/>
    <property type="project" value="InterPro"/>
</dbReference>
<accession>A0A0C7G622</accession>
<evidence type="ECO:0000313" key="6">
    <source>
        <dbReference type="EMBL" id="CEQ03893.1"/>
    </source>
</evidence>
<sequence>MIKKICVIGIGYIGLPTAAMFAKYGHDVVGVDINENIVNQLNQGNIVIDEPYLDELVKDLVERGSLKASKNPCVSDAFIISVPTPINNEKKSDMKYVKDACKSILPYLKKGDIVILESTSPIGTIEDLVKPILETSKLKIGEDIFLGYCPERVIPGDIIKELKENDRLIGAINQVSGEKIKNLYSSFVEGNIYLMNTKTAEICKLMENTYRDVNIALANELAIICDDLNINVWDVINFCNKHPRVNIHNPGPGVGGHCLAVDPWFIVEKSPQKSNLIKLSRKINDYMPLYLFKKIEQILDNIKQNKIVTILGVTYKADIDDTRESPIITLIDILAKNGYEVRVYDPKVDIYENLYEDPIKACENSELVLLAVNHKEFKNIDFDKIKSVMKIPIILDSRNFFNENEISQKGFKYYSI</sequence>
<dbReference type="OrthoDB" id="9803238at2"/>